<gene>
    <name evidence="1" type="ORF">AFUS01_LOCUS33285</name>
</gene>
<comment type="caution">
    <text evidence="1">The sequence shown here is derived from an EMBL/GenBank/DDBJ whole genome shotgun (WGS) entry which is preliminary data.</text>
</comment>
<keyword evidence="2" id="KW-1185">Reference proteome</keyword>
<dbReference type="EMBL" id="CAJVCH010528211">
    <property type="protein sequence ID" value="CAG7823048.1"/>
    <property type="molecule type" value="Genomic_DNA"/>
</dbReference>
<reference evidence="1" key="1">
    <citation type="submission" date="2021-06" db="EMBL/GenBank/DDBJ databases">
        <authorList>
            <person name="Hodson N. C."/>
            <person name="Mongue J. A."/>
            <person name="Jaron S. K."/>
        </authorList>
    </citation>
    <scope>NUCLEOTIDE SEQUENCE</scope>
</reference>
<sequence>MGTGDTGLLFTQDIGRSVDKSVVTTSNLENDLNIRSREKRASRKTGLSIPKFTSDKELNLRFQYLYDLI</sequence>
<accession>A0A8J2PHA6</accession>
<proteinExistence type="predicted"/>
<protein>
    <submittedName>
        <fullName evidence="1">Uncharacterized protein</fullName>
    </submittedName>
</protein>
<evidence type="ECO:0000313" key="1">
    <source>
        <dbReference type="EMBL" id="CAG7823048.1"/>
    </source>
</evidence>
<dbReference type="Proteomes" id="UP000708208">
    <property type="component" value="Unassembled WGS sequence"/>
</dbReference>
<dbReference type="AlphaFoldDB" id="A0A8J2PHA6"/>
<organism evidence="1 2">
    <name type="scientific">Allacma fusca</name>
    <dbReference type="NCBI Taxonomy" id="39272"/>
    <lineage>
        <taxon>Eukaryota</taxon>
        <taxon>Metazoa</taxon>
        <taxon>Ecdysozoa</taxon>
        <taxon>Arthropoda</taxon>
        <taxon>Hexapoda</taxon>
        <taxon>Collembola</taxon>
        <taxon>Symphypleona</taxon>
        <taxon>Sminthuridae</taxon>
        <taxon>Allacma</taxon>
    </lineage>
</organism>
<name>A0A8J2PHA6_9HEXA</name>
<evidence type="ECO:0000313" key="2">
    <source>
        <dbReference type="Proteomes" id="UP000708208"/>
    </source>
</evidence>